<evidence type="ECO:0000259" key="2">
    <source>
        <dbReference type="Pfam" id="PF26449"/>
    </source>
</evidence>
<proteinExistence type="predicted"/>
<keyword evidence="1" id="KW-0812">Transmembrane</keyword>
<feature type="transmembrane region" description="Helical" evidence="1">
    <location>
        <begin position="20"/>
        <end position="39"/>
    </location>
</feature>
<protein>
    <recommendedName>
        <fullName evidence="2">DUF8128 domain-containing protein</fullName>
    </recommendedName>
</protein>
<evidence type="ECO:0000313" key="3">
    <source>
        <dbReference type="EMBL" id="OGZ95014.1"/>
    </source>
</evidence>
<name>A0A1G2K6E5_9BACT</name>
<evidence type="ECO:0000313" key="4">
    <source>
        <dbReference type="Proteomes" id="UP000178574"/>
    </source>
</evidence>
<keyword evidence="1" id="KW-1133">Transmembrane helix</keyword>
<dbReference type="AlphaFoldDB" id="A0A1G2K6E5"/>
<feature type="domain" description="DUF8128" evidence="2">
    <location>
        <begin position="68"/>
        <end position="416"/>
    </location>
</feature>
<accession>A0A1G2K6E5</accession>
<sequence length="444" mass="52197">MEFFEIGSRFFEQVMPWMISIWWLYLFIGLVLLLPFLWLSYIQEHYKKTALNPVLLEIRVPRELERSPRAMEQIFTQIHALRNSASNVEEKWWQGEVPLWFSFEVASFGGEIHFFIRIPTRHRNIVEAAFYASYPDVEISDVREDYIKRFPKSVDELFAKKYRFFGNELLLAKPDAYPIRTYYDFETPEDESKLDPVAGLMEVMAKIGKSEDIWVQVIARPLIDDSWRDSGAKLVQELKERAKTEFETTSGKFVMTDRSPGDIDTLKAIERNLSKPGFDVVIRYLYIAPDSVYTTNFGQRGVFSAFNQYMTENLNKFRHNYDMWTRSSFWYPPYLFPKRRLKARQAAIWERFRKRHIYEKLVISRLREMHFFSFGFKVKNVLKGGAFTHTITLNTEELATIYHLPTKLVLTAPIMKRMEAKRVGPPAGLSIFGDDGESGNLPIK</sequence>
<dbReference type="Proteomes" id="UP000178574">
    <property type="component" value="Unassembled WGS sequence"/>
</dbReference>
<comment type="caution">
    <text evidence="3">The sequence shown here is derived from an EMBL/GenBank/DDBJ whole genome shotgun (WGS) entry which is preliminary data.</text>
</comment>
<keyword evidence="1" id="KW-0472">Membrane</keyword>
<gene>
    <name evidence="3" type="ORF">A2847_03015</name>
</gene>
<reference evidence="3 4" key="1">
    <citation type="journal article" date="2016" name="Nat. Commun.">
        <title>Thousands of microbial genomes shed light on interconnected biogeochemical processes in an aquifer system.</title>
        <authorList>
            <person name="Anantharaman K."/>
            <person name="Brown C.T."/>
            <person name="Hug L.A."/>
            <person name="Sharon I."/>
            <person name="Castelle C.J."/>
            <person name="Probst A.J."/>
            <person name="Thomas B.C."/>
            <person name="Singh A."/>
            <person name="Wilkins M.J."/>
            <person name="Karaoz U."/>
            <person name="Brodie E.L."/>
            <person name="Williams K.H."/>
            <person name="Hubbard S.S."/>
            <person name="Banfield J.F."/>
        </authorList>
    </citation>
    <scope>NUCLEOTIDE SEQUENCE [LARGE SCALE GENOMIC DNA]</scope>
</reference>
<organism evidence="3 4">
    <name type="scientific">Candidatus Sungbacteria bacterium RIFCSPHIGHO2_01_FULL_50_25</name>
    <dbReference type="NCBI Taxonomy" id="1802265"/>
    <lineage>
        <taxon>Bacteria</taxon>
        <taxon>Candidatus Sungiibacteriota</taxon>
    </lineage>
</organism>
<dbReference type="EMBL" id="MHQD01000044">
    <property type="protein sequence ID" value="OGZ95014.1"/>
    <property type="molecule type" value="Genomic_DNA"/>
</dbReference>
<evidence type="ECO:0000256" key="1">
    <source>
        <dbReference type="SAM" id="Phobius"/>
    </source>
</evidence>
<dbReference type="InterPro" id="IPR058441">
    <property type="entry name" value="DUF8128"/>
</dbReference>
<dbReference type="Pfam" id="PF26449">
    <property type="entry name" value="DUF8128"/>
    <property type="match status" value="1"/>
</dbReference>